<evidence type="ECO:0000259" key="11">
    <source>
        <dbReference type="Pfam" id="PF03442"/>
    </source>
</evidence>
<evidence type="ECO:0000256" key="9">
    <source>
        <dbReference type="SAM" id="SignalP"/>
    </source>
</evidence>
<dbReference type="PANTHER" id="PTHR31297:SF41">
    <property type="entry name" value="ENDOGLUCANASE, PUTATIVE (AFU_ORTHOLOGUE AFUA_5G01830)-RELATED"/>
    <property type="match status" value="1"/>
</dbReference>
<evidence type="ECO:0000256" key="6">
    <source>
        <dbReference type="ARBA" id="ARBA00023295"/>
    </source>
</evidence>
<feature type="signal peptide" evidence="9">
    <location>
        <begin position="1"/>
        <end position="22"/>
    </location>
</feature>
<dbReference type="InterPro" id="IPR017853">
    <property type="entry name" value="GH"/>
</dbReference>
<dbReference type="InterPro" id="IPR016282">
    <property type="entry name" value="Glyco_hydro_5_endoGlcnase_B"/>
</dbReference>
<feature type="domain" description="Endoglucanase B carbohydrate binding" evidence="12">
    <location>
        <begin position="459"/>
        <end position="560"/>
    </location>
</feature>
<accession>A0A0S1LKR8</accession>
<name>A0A0S1LKR8_ALKHA</name>
<evidence type="ECO:0000256" key="3">
    <source>
        <dbReference type="ARBA" id="ARBA00022801"/>
    </source>
</evidence>
<feature type="domain" description="Glycoside hydrolase family 5" evidence="10">
    <location>
        <begin position="59"/>
        <end position="340"/>
    </location>
</feature>
<evidence type="ECO:0000256" key="5">
    <source>
        <dbReference type="ARBA" id="ARBA00023277"/>
    </source>
</evidence>
<keyword evidence="2 9" id="KW-0732">Signal</keyword>
<proteinExistence type="inferred from homology"/>
<dbReference type="Pfam" id="PF00150">
    <property type="entry name" value="Cellulase"/>
    <property type="match status" value="1"/>
</dbReference>
<evidence type="ECO:0000313" key="13">
    <source>
        <dbReference type="EMBL" id="ALL28250.1"/>
    </source>
</evidence>
<dbReference type="Gene3D" id="2.60.40.10">
    <property type="entry name" value="Immunoglobulins"/>
    <property type="match status" value="1"/>
</dbReference>
<dbReference type="InterPro" id="IPR040946">
    <property type="entry name" value="CBM46"/>
</dbReference>
<dbReference type="EMBL" id="KR703479">
    <property type="protein sequence ID" value="ALL28250.1"/>
    <property type="molecule type" value="Genomic_DNA"/>
</dbReference>
<comment type="similarity">
    <text evidence="1 8">Belongs to the glycosyl hydrolase 5 (cellulase A) family.</text>
</comment>
<dbReference type="AlphaFoldDB" id="A0A0S1LKR8"/>
<reference evidence="13" key="1">
    <citation type="submission" date="2015-05" db="EMBL/GenBank/DDBJ databases">
        <title>GH 5 family cellulase of bacterium Bacillus halodurans TSPV1.</title>
        <authorList>
            <person name="Joshi S."/>
            <person name="Rattu G."/>
            <person name="Kumar V."/>
            <person name="Satyanarayana T."/>
        </authorList>
    </citation>
    <scope>NUCLEOTIDE SEQUENCE</scope>
    <source>
        <strain evidence="13">TSPV1</strain>
    </source>
</reference>
<evidence type="ECO:0000256" key="8">
    <source>
        <dbReference type="RuleBase" id="RU361153"/>
    </source>
</evidence>
<keyword evidence="3 8" id="KW-0378">Hydrolase</keyword>
<dbReference type="SUPFAM" id="SSF51445">
    <property type="entry name" value="(Trans)glycosidases"/>
    <property type="match status" value="1"/>
</dbReference>
<dbReference type="PANTHER" id="PTHR31297">
    <property type="entry name" value="GLUCAN ENDO-1,6-BETA-GLUCOSIDASE B"/>
    <property type="match status" value="1"/>
</dbReference>
<keyword evidence="5" id="KW-0119">Carbohydrate metabolism</keyword>
<dbReference type="InterPro" id="IPR005102">
    <property type="entry name" value="Carbo-bd_X2"/>
</dbReference>
<dbReference type="PIRSF" id="PIRSF001043">
    <property type="entry name" value="Endoglucanase_B"/>
    <property type="match status" value="1"/>
</dbReference>
<evidence type="ECO:0000259" key="10">
    <source>
        <dbReference type="Pfam" id="PF00150"/>
    </source>
</evidence>
<dbReference type="InterPro" id="IPR013783">
    <property type="entry name" value="Ig-like_fold"/>
</dbReference>
<sequence length="561" mass="64368">MKWMKSMAWLAVVLVVSFVAPAVSSAHEDVKTLDIQSYVRDMQPGWNLGNTFDAVGQDETAWGNPRVTRELIEQIADEGYKSIRIPVTWENRIGGAPDYPIDPQFLNRVDQVVQWALEEDLYVMINLHHDSWLWIYEMEHNYNGVMVKYRSLWEQLSNHFKDYPTKLMFESVNEPKFSQNWGEIRENHHALLDDLNTVFFEIVRQSGGQNDIRPLVLPTMETATSQPLLNNLYQTIDKLDDPNLIATVHYYGFWPFSVNIAGYTRFEENSKQEIIEAFDRVHHTFVARGIPVVLGEFGLLGFDKHTGVIQQGEKLKFFEFLIHHLNERDITHMLWDNGQHFNRHTYEWYDQELFDMMRASWEGRSSVAESNFIYLKQGDRIADATVSLQLHGNELTGLRANGQRLTPGQDYELNGERLTVKAHVLSAIASSGTLGTNGMVTAEFNRGADWHFRVNTYRTPVLQSTQGHVSNFSIPASFNGNSLATMEAVYVDGGNAGPQDWTSFKEFGYAFSPSYDANEMKLTEAFFREVRDGEVRLTFHFWSGETVNYTIIKNGNQVTGI</sequence>
<evidence type="ECO:0000259" key="12">
    <source>
        <dbReference type="Pfam" id="PF18448"/>
    </source>
</evidence>
<evidence type="ECO:0000256" key="2">
    <source>
        <dbReference type="ARBA" id="ARBA00022729"/>
    </source>
</evidence>
<dbReference type="SUPFAM" id="SSF81296">
    <property type="entry name" value="E set domains"/>
    <property type="match status" value="1"/>
</dbReference>
<dbReference type="SMR" id="A0A0S1LKR8"/>
<keyword evidence="7" id="KW-0624">Polysaccharide degradation</keyword>
<dbReference type="InterPro" id="IPR001547">
    <property type="entry name" value="Glyco_hydro_5"/>
</dbReference>
<dbReference type="GO" id="GO:0030245">
    <property type="term" value="P:cellulose catabolic process"/>
    <property type="evidence" value="ECO:0007669"/>
    <property type="project" value="UniProtKB-KW"/>
</dbReference>
<protein>
    <submittedName>
        <fullName evidence="13">Cellulase</fullName>
    </submittedName>
</protein>
<evidence type="ECO:0000256" key="1">
    <source>
        <dbReference type="ARBA" id="ARBA00005641"/>
    </source>
</evidence>
<organism evidence="13">
    <name type="scientific">Halalkalibacterium halodurans</name>
    <name type="common">Bacillus halodurans</name>
    <dbReference type="NCBI Taxonomy" id="86665"/>
    <lineage>
        <taxon>Bacteria</taxon>
        <taxon>Bacillati</taxon>
        <taxon>Bacillota</taxon>
        <taxon>Bacilli</taxon>
        <taxon>Bacillales</taxon>
        <taxon>Bacillaceae</taxon>
        <taxon>Halalkalibacterium (ex Joshi et al. 2022)</taxon>
    </lineage>
</organism>
<keyword evidence="4" id="KW-0136">Cellulose degradation</keyword>
<dbReference type="Pfam" id="PF03442">
    <property type="entry name" value="CBM_X2"/>
    <property type="match status" value="1"/>
</dbReference>
<dbReference type="Pfam" id="PF18448">
    <property type="entry name" value="CBM46"/>
    <property type="match status" value="1"/>
</dbReference>
<dbReference type="GO" id="GO:0009986">
    <property type="term" value="C:cell surface"/>
    <property type="evidence" value="ECO:0007669"/>
    <property type="project" value="TreeGrafter"/>
</dbReference>
<dbReference type="Gene3D" id="3.20.20.80">
    <property type="entry name" value="Glycosidases"/>
    <property type="match status" value="1"/>
</dbReference>
<evidence type="ECO:0000256" key="7">
    <source>
        <dbReference type="ARBA" id="ARBA00023326"/>
    </source>
</evidence>
<dbReference type="GO" id="GO:0005576">
    <property type="term" value="C:extracellular region"/>
    <property type="evidence" value="ECO:0007669"/>
    <property type="project" value="TreeGrafter"/>
</dbReference>
<dbReference type="InterPro" id="IPR050386">
    <property type="entry name" value="Glycosyl_hydrolase_5"/>
</dbReference>
<evidence type="ECO:0000256" key="4">
    <source>
        <dbReference type="ARBA" id="ARBA00023001"/>
    </source>
</evidence>
<feature type="domain" description="Carbohydrate binding X2" evidence="11">
    <location>
        <begin position="368"/>
        <end position="454"/>
    </location>
</feature>
<dbReference type="GO" id="GO:0008422">
    <property type="term" value="F:beta-glucosidase activity"/>
    <property type="evidence" value="ECO:0007669"/>
    <property type="project" value="TreeGrafter"/>
</dbReference>
<feature type="chain" id="PRO_5038618708" evidence="9">
    <location>
        <begin position="23"/>
        <end position="561"/>
    </location>
</feature>
<dbReference type="InterPro" id="IPR014756">
    <property type="entry name" value="Ig_E-set"/>
</dbReference>
<keyword evidence="6 8" id="KW-0326">Glycosidase</keyword>